<dbReference type="OrthoDB" id="1067229at2"/>
<evidence type="ECO:0000256" key="2">
    <source>
        <dbReference type="SAM" id="SignalP"/>
    </source>
</evidence>
<reference evidence="4 5" key="1">
    <citation type="submission" date="2019-02" db="EMBL/GenBank/DDBJ databases">
        <title>Draft Genome Sequence of the Prevotella sp. BCRC 81118, Isolated from Human Feces.</title>
        <authorList>
            <person name="Huang C.-H."/>
        </authorList>
    </citation>
    <scope>NUCLEOTIDE SEQUENCE [LARGE SCALE GENOMIC DNA]</scope>
    <source>
        <strain evidence="4 5">BCRC 81118</strain>
    </source>
</reference>
<evidence type="ECO:0000313" key="4">
    <source>
        <dbReference type="EMBL" id="TFH83365.1"/>
    </source>
</evidence>
<sequence>MKKVFLTIFMFLPLMMSAQTVLTPEQKLEQAQKQLEEAKKAVEEAKAAAEKAKGTDKELEPSIANEPASTTINGKTIVVKNQQKNVESNTTPAETNQGWIVPKVEKQNEVAKKTVTKNGVTLKDDPKYLEGAIPTDENGKIEFTMQTDANGKSAKQIYDLVYNYFSNLTQDKNNIASRVALVNPKENIIANTMDEWLVFSQSFLSLDRTEFRYQLVAQIADNSLTVTLSRIIYNYEEGRSTGFKEPAENVISDRYALNKKKNGLARIFGKFRKRTIDRKDQIFSDIKALVKN</sequence>
<proteinExistence type="predicted"/>
<protein>
    <submittedName>
        <fullName evidence="4">DUF4468 domain-containing protein</fullName>
    </submittedName>
</protein>
<feature type="chain" id="PRO_5021253362" evidence="2">
    <location>
        <begin position="19"/>
        <end position="292"/>
    </location>
</feature>
<dbReference type="InterPro" id="IPR027823">
    <property type="entry name" value="DUF4468"/>
</dbReference>
<feature type="region of interest" description="Disordered" evidence="1">
    <location>
        <begin position="46"/>
        <end position="70"/>
    </location>
</feature>
<dbReference type="Pfam" id="PF14730">
    <property type="entry name" value="DUF4468"/>
    <property type="match status" value="1"/>
</dbReference>
<name>A0A4Y8VSB5_9BACT</name>
<keyword evidence="5" id="KW-1185">Reference proteome</keyword>
<dbReference type="RefSeq" id="WP_134842786.1">
    <property type="nucleotide sequence ID" value="NZ_DAWEFM010000008.1"/>
</dbReference>
<evidence type="ECO:0000313" key="5">
    <source>
        <dbReference type="Proteomes" id="UP000297872"/>
    </source>
</evidence>
<comment type="caution">
    <text evidence="4">The sequence shown here is derived from an EMBL/GenBank/DDBJ whole genome shotgun (WGS) entry which is preliminary data.</text>
</comment>
<dbReference type="AlphaFoldDB" id="A0A4Y8VSB5"/>
<dbReference type="CDD" id="cd12190">
    <property type="entry name" value="Bacova_04320_like"/>
    <property type="match status" value="1"/>
</dbReference>
<evidence type="ECO:0000259" key="3">
    <source>
        <dbReference type="Pfam" id="PF14730"/>
    </source>
</evidence>
<feature type="compositionally biased region" description="Basic and acidic residues" evidence="1">
    <location>
        <begin position="46"/>
        <end position="60"/>
    </location>
</feature>
<dbReference type="GeneID" id="302994357"/>
<feature type="domain" description="DUF4468" evidence="3">
    <location>
        <begin position="143"/>
        <end position="233"/>
    </location>
</feature>
<organism evidence="4 5">
    <name type="scientific">Segatella hominis</name>
    <dbReference type="NCBI Taxonomy" id="2518605"/>
    <lineage>
        <taxon>Bacteria</taxon>
        <taxon>Pseudomonadati</taxon>
        <taxon>Bacteroidota</taxon>
        <taxon>Bacteroidia</taxon>
        <taxon>Bacteroidales</taxon>
        <taxon>Prevotellaceae</taxon>
        <taxon>Segatella</taxon>
    </lineage>
</organism>
<accession>A0A4Y8VSB5</accession>
<dbReference type="EMBL" id="SGVY01000006">
    <property type="protein sequence ID" value="TFH83365.1"/>
    <property type="molecule type" value="Genomic_DNA"/>
</dbReference>
<dbReference type="Gene3D" id="3.30.530.80">
    <property type="match status" value="1"/>
</dbReference>
<feature type="signal peptide" evidence="2">
    <location>
        <begin position="1"/>
        <end position="18"/>
    </location>
</feature>
<dbReference type="Proteomes" id="UP000297872">
    <property type="component" value="Unassembled WGS sequence"/>
</dbReference>
<keyword evidence="2" id="KW-0732">Signal</keyword>
<gene>
    <name evidence="4" type="ORF">EXN75_03475</name>
</gene>
<evidence type="ECO:0000256" key="1">
    <source>
        <dbReference type="SAM" id="MobiDB-lite"/>
    </source>
</evidence>